<keyword evidence="5 6" id="KW-0472">Membrane</keyword>
<proteinExistence type="inferred from homology"/>
<feature type="transmembrane region" description="Helical" evidence="6">
    <location>
        <begin position="216"/>
        <end position="237"/>
    </location>
</feature>
<evidence type="ECO:0000259" key="7">
    <source>
        <dbReference type="Pfam" id="PF00892"/>
    </source>
</evidence>
<feature type="domain" description="EamA" evidence="7">
    <location>
        <begin position="17"/>
        <end position="148"/>
    </location>
</feature>
<feature type="transmembrane region" description="Helical" evidence="6">
    <location>
        <begin position="20"/>
        <end position="38"/>
    </location>
</feature>
<dbReference type="GO" id="GO:0016020">
    <property type="term" value="C:membrane"/>
    <property type="evidence" value="ECO:0007669"/>
    <property type="project" value="UniProtKB-SubCell"/>
</dbReference>
<feature type="transmembrane region" description="Helical" evidence="6">
    <location>
        <begin position="80"/>
        <end position="99"/>
    </location>
</feature>
<dbReference type="AlphaFoldDB" id="A0AAP3XRF3"/>
<feature type="domain" description="EamA" evidence="7">
    <location>
        <begin position="158"/>
        <end position="286"/>
    </location>
</feature>
<organism evidence="8 9">
    <name type="scientific">Marinimicrococcus flavescens</name>
    <dbReference type="NCBI Taxonomy" id="3031815"/>
    <lineage>
        <taxon>Bacteria</taxon>
        <taxon>Pseudomonadati</taxon>
        <taxon>Pseudomonadota</taxon>
        <taxon>Alphaproteobacteria</taxon>
        <taxon>Geminicoccales</taxon>
        <taxon>Geminicoccaceae</taxon>
        <taxon>Marinimicrococcus</taxon>
    </lineage>
</organism>
<evidence type="ECO:0000313" key="9">
    <source>
        <dbReference type="Proteomes" id="UP001301140"/>
    </source>
</evidence>
<feature type="transmembrane region" description="Helical" evidence="6">
    <location>
        <begin position="257"/>
        <end position="287"/>
    </location>
</feature>
<dbReference type="RefSeq" id="WP_327789110.1">
    <property type="nucleotide sequence ID" value="NZ_JARGEQ010000091.1"/>
</dbReference>
<keyword evidence="9" id="KW-1185">Reference proteome</keyword>
<dbReference type="InterPro" id="IPR037185">
    <property type="entry name" value="EmrE-like"/>
</dbReference>
<feature type="transmembrane region" description="Helical" evidence="6">
    <location>
        <begin position="188"/>
        <end position="209"/>
    </location>
</feature>
<keyword evidence="3 6" id="KW-0812">Transmembrane</keyword>
<name>A0AAP3XRF3_9PROT</name>
<evidence type="ECO:0000256" key="6">
    <source>
        <dbReference type="SAM" id="Phobius"/>
    </source>
</evidence>
<sequence>MKESSGPLAATGTDNVRGALWILASCLLFATMSALAKIAGERLHSFEVSFFRAFFGFVLLLPLILRAGPGVWRTSRLHLHITRGTVGSLGLLFGFYAVTHMPLAEATALGFTKPLFQVLLAAFALREVVRMRRWVATAVGFLGVLVMLRPDTGNLELAALAGLAGALCGATVSVTLRHMVRLERELTILAWLGVVGTVVTGLPALFVWQTPTPGELGLLLCMAAVGTVSQVCLMRGFRVGEASAMAPIDYSRLPLSAFYGVILFAEWLDPLAILGAAIIAGSTLYIARREAALARQGRA</sequence>
<keyword evidence="4 6" id="KW-1133">Transmembrane helix</keyword>
<evidence type="ECO:0000256" key="1">
    <source>
        <dbReference type="ARBA" id="ARBA00004141"/>
    </source>
</evidence>
<protein>
    <submittedName>
        <fullName evidence="8">DMT family transporter</fullName>
    </submittedName>
</protein>
<evidence type="ECO:0000256" key="2">
    <source>
        <dbReference type="ARBA" id="ARBA00009853"/>
    </source>
</evidence>
<gene>
    <name evidence="8" type="ORF">PZ740_09420</name>
</gene>
<dbReference type="Pfam" id="PF00892">
    <property type="entry name" value="EamA"/>
    <property type="match status" value="2"/>
</dbReference>
<dbReference type="SUPFAM" id="SSF103481">
    <property type="entry name" value="Multidrug resistance efflux transporter EmrE"/>
    <property type="match status" value="2"/>
</dbReference>
<dbReference type="InterPro" id="IPR000620">
    <property type="entry name" value="EamA_dom"/>
</dbReference>
<evidence type="ECO:0000256" key="4">
    <source>
        <dbReference type="ARBA" id="ARBA00022989"/>
    </source>
</evidence>
<feature type="transmembrane region" description="Helical" evidence="6">
    <location>
        <begin position="106"/>
        <end position="125"/>
    </location>
</feature>
<dbReference type="PANTHER" id="PTHR22911">
    <property type="entry name" value="ACYL-MALONYL CONDENSING ENZYME-RELATED"/>
    <property type="match status" value="1"/>
</dbReference>
<dbReference type="EMBL" id="JARGEQ010000091">
    <property type="protein sequence ID" value="MDF1586602.1"/>
    <property type="molecule type" value="Genomic_DNA"/>
</dbReference>
<evidence type="ECO:0000256" key="5">
    <source>
        <dbReference type="ARBA" id="ARBA00023136"/>
    </source>
</evidence>
<accession>A0AAP3XRF3</accession>
<comment type="subcellular location">
    <subcellularLocation>
        <location evidence="1">Membrane</location>
        <topology evidence="1">Multi-pass membrane protein</topology>
    </subcellularLocation>
</comment>
<evidence type="ECO:0000256" key="3">
    <source>
        <dbReference type="ARBA" id="ARBA00022692"/>
    </source>
</evidence>
<evidence type="ECO:0000313" key="8">
    <source>
        <dbReference type="EMBL" id="MDF1586602.1"/>
    </source>
</evidence>
<dbReference type="Proteomes" id="UP001301140">
    <property type="component" value="Unassembled WGS sequence"/>
</dbReference>
<reference evidence="8 9" key="1">
    <citation type="submission" date="2023-03" db="EMBL/GenBank/DDBJ databases">
        <title>YIM 152171 draft genome.</title>
        <authorList>
            <person name="Yang Z."/>
        </authorList>
    </citation>
    <scope>NUCLEOTIDE SEQUENCE [LARGE SCALE GENOMIC DNA]</scope>
    <source>
        <strain evidence="8 9">YIM 152171</strain>
    </source>
</reference>
<feature type="transmembrane region" description="Helical" evidence="6">
    <location>
        <begin position="155"/>
        <end position="176"/>
    </location>
</feature>
<dbReference type="PANTHER" id="PTHR22911:SF6">
    <property type="entry name" value="SOLUTE CARRIER FAMILY 35 MEMBER G1"/>
    <property type="match status" value="1"/>
</dbReference>
<feature type="transmembrane region" description="Helical" evidence="6">
    <location>
        <begin position="50"/>
        <end position="68"/>
    </location>
</feature>
<comment type="caution">
    <text evidence="8">The sequence shown here is derived from an EMBL/GenBank/DDBJ whole genome shotgun (WGS) entry which is preliminary data.</text>
</comment>
<comment type="similarity">
    <text evidence="2">Belongs to the drug/metabolite transporter (DMT) superfamily. 10 TMS drug/metabolite exporter (DME) (TC 2.A.7.3) family.</text>
</comment>